<protein>
    <submittedName>
        <fullName evidence="1">Uncharacterized protein</fullName>
    </submittedName>
</protein>
<dbReference type="EMBL" id="JAOYFB010000001">
    <property type="protein sequence ID" value="KAK4003368.1"/>
    <property type="molecule type" value="Genomic_DNA"/>
</dbReference>
<evidence type="ECO:0000313" key="1">
    <source>
        <dbReference type="EMBL" id="KAK4003368.1"/>
    </source>
</evidence>
<comment type="caution">
    <text evidence="1">The sequence shown here is derived from an EMBL/GenBank/DDBJ whole genome shotgun (WGS) entry which is preliminary data.</text>
</comment>
<accession>A0ABQ9YRX7</accession>
<name>A0ABQ9YRX7_9CRUS</name>
<reference evidence="1 2" key="1">
    <citation type="journal article" date="2023" name="Nucleic Acids Res.">
        <title>The hologenome of Daphnia magna reveals possible DNA methylation and microbiome-mediated evolution of the host genome.</title>
        <authorList>
            <person name="Chaturvedi A."/>
            <person name="Li X."/>
            <person name="Dhandapani V."/>
            <person name="Marshall H."/>
            <person name="Kissane S."/>
            <person name="Cuenca-Cambronero M."/>
            <person name="Asole G."/>
            <person name="Calvet F."/>
            <person name="Ruiz-Romero M."/>
            <person name="Marangio P."/>
            <person name="Guigo R."/>
            <person name="Rago D."/>
            <person name="Mirbahai L."/>
            <person name="Eastwood N."/>
            <person name="Colbourne J.K."/>
            <person name="Zhou J."/>
            <person name="Mallon E."/>
            <person name="Orsini L."/>
        </authorList>
    </citation>
    <scope>NUCLEOTIDE SEQUENCE [LARGE SCALE GENOMIC DNA]</scope>
    <source>
        <strain evidence="1">LRV0_1</strain>
    </source>
</reference>
<proteinExistence type="predicted"/>
<dbReference type="PANTHER" id="PTHR39945:SF1">
    <property type="entry name" value="FI14129P"/>
    <property type="match status" value="1"/>
</dbReference>
<sequence length="145" mass="16485">MHVTGDDNVLRVESAPNKGSMMQQHAIIFGKSNRTRFRRLKIPSTCMNPNHLLVATLALFLADFLEQVQSSPTLSSTDSFDDVDMTLLRRAMRQGNDCDSQEEVRELCQRCAKVTRSTVAYPLCCQPRENPRIWCMKFLAFGISK</sequence>
<dbReference type="PANTHER" id="PTHR39945">
    <property type="entry name" value="FI14129P"/>
    <property type="match status" value="1"/>
</dbReference>
<organism evidence="1 2">
    <name type="scientific">Daphnia magna</name>
    <dbReference type="NCBI Taxonomy" id="35525"/>
    <lineage>
        <taxon>Eukaryota</taxon>
        <taxon>Metazoa</taxon>
        <taxon>Ecdysozoa</taxon>
        <taxon>Arthropoda</taxon>
        <taxon>Crustacea</taxon>
        <taxon>Branchiopoda</taxon>
        <taxon>Diplostraca</taxon>
        <taxon>Cladocera</taxon>
        <taxon>Anomopoda</taxon>
        <taxon>Daphniidae</taxon>
        <taxon>Daphnia</taxon>
    </lineage>
</organism>
<evidence type="ECO:0000313" key="2">
    <source>
        <dbReference type="Proteomes" id="UP001234178"/>
    </source>
</evidence>
<dbReference type="Proteomes" id="UP001234178">
    <property type="component" value="Unassembled WGS sequence"/>
</dbReference>
<gene>
    <name evidence="1" type="ORF">OUZ56_005135</name>
</gene>
<keyword evidence="2" id="KW-1185">Reference proteome</keyword>